<dbReference type="EMBL" id="CM056804">
    <property type="protein sequence ID" value="KAJ8706416.1"/>
    <property type="molecule type" value="Genomic_DNA"/>
</dbReference>
<name>A0ACC2Q2U3_9NEOP</name>
<sequence length="101" mass="11649">MDEVFRKLEKAGRTDVDNLMKWLKDSKIIETVRDEKVRRLFKDAVNQKRIELQKFKEVVAELAREQSKTAEQLSKQLADTAPKVLDAAAVGFQAFKEALKK</sequence>
<comment type="caution">
    <text evidence="1">The sequence shown here is derived from an EMBL/GenBank/DDBJ whole genome shotgun (WGS) entry which is preliminary data.</text>
</comment>
<accession>A0ACC2Q2U3</accession>
<proteinExistence type="predicted"/>
<evidence type="ECO:0000313" key="2">
    <source>
        <dbReference type="Proteomes" id="UP001231649"/>
    </source>
</evidence>
<gene>
    <name evidence="1" type="ORF">PYW08_011042</name>
</gene>
<dbReference type="Proteomes" id="UP001231649">
    <property type="component" value="Chromosome 28"/>
</dbReference>
<protein>
    <submittedName>
        <fullName evidence="1">Uncharacterized protein</fullName>
    </submittedName>
</protein>
<keyword evidence="2" id="KW-1185">Reference proteome</keyword>
<reference evidence="1" key="1">
    <citation type="submission" date="2023-03" db="EMBL/GenBank/DDBJ databases">
        <title>Chromosome-level genomes of two armyworms, Mythimna separata and Mythimna loreyi, provide insights into the biosynthesis and reception of sex pheromones.</title>
        <authorList>
            <person name="Zhao H."/>
        </authorList>
    </citation>
    <scope>NUCLEOTIDE SEQUENCE</scope>
    <source>
        <strain evidence="1">BeijingLab</strain>
    </source>
</reference>
<evidence type="ECO:0000313" key="1">
    <source>
        <dbReference type="EMBL" id="KAJ8706416.1"/>
    </source>
</evidence>
<organism evidence="1 2">
    <name type="scientific">Mythimna loreyi</name>
    <dbReference type="NCBI Taxonomy" id="667449"/>
    <lineage>
        <taxon>Eukaryota</taxon>
        <taxon>Metazoa</taxon>
        <taxon>Ecdysozoa</taxon>
        <taxon>Arthropoda</taxon>
        <taxon>Hexapoda</taxon>
        <taxon>Insecta</taxon>
        <taxon>Pterygota</taxon>
        <taxon>Neoptera</taxon>
        <taxon>Endopterygota</taxon>
        <taxon>Lepidoptera</taxon>
        <taxon>Glossata</taxon>
        <taxon>Ditrysia</taxon>
        <taxon>Noctuoidea</taxon>
        <taxon>Noctuidae</taxon>
        <taxon>Noctuinae</taxon>
        <taxon>Hadenini</taxon>
        <taxon>Mythimna</taxon>
    </lineage>
</organism>